<dbReference type="VEuPathDB" id="AmoebaDB:EHI8A_123740"/>
<name>A0A5K1VT79_ENTHI</name>
<comment type="caution">
    <text evidence="2">The sequence shown here is derived from an EMBL/GenBank/DDBJ whole genome shotgun (WGS) entry which is preliminary data.</text>
</comment>
<dbReference type="AlphaFoldDB" id="A0A5K1VT79"/>
<reference evidence="2 3" key="1">
    <citation type="submission" date="2016-05" db="EMBL/GenBank/DDBJ databases">
        <title>First whole genome sequencing of Entamoeba histolytica HM1:IMSS-clone-6.</title>
        <authorList>
            <person name="Mukherjee Avik.K."/>
            <person name="Izumyama S."/>
            <person name="Nakada-Tsukui K."/>
            <person name="Nozaki T."/>
        </authorList>
    </citation>
    <scope>NUCLEOTIDE SEQUENCE [LARGE SCALE GENOMIC DNA]</scope>
    <source>
        <strain evidence="2 3">HM1:IMSS clone 6</strain>
    </source>
</reference>
<proteinExistence type="predicted"/>
<dbReference type="VEuPathDB" id="AmoebaDB:EHI5A_082130"/>
<protein>
    <submittedName>
        <fullName evidence="2">Uncharacterized protein</fullName>
    </submittedName>
</protein>
<keyword evidence="1" id="KW-0175">Coiled coil</keyword>
<sequence length="267" mass="31270">MQQPQVNISIEEYVSFRLGEKELSTIRNENERLIKENEKKKEELSVLKKLLENKRIKVQNASREYAKIRSSYEINKEVLKQINKKIGKSTIETEQVLPPEPKEIKMEESDEETIDEHINKFSMIESERDPLEITEEVIDEDTIDDKEEGDSIKKIKLRFTVRYDLLLTIFCDKLEKREDVKILKGYPSIRSSILFTDYCKAIGVKFPSCIRDENQKKCFVRINVGNFNKCITKLETARMSGGFQKNLLVIKDRYPHVQYVAAGRIDI</sequence>
<accession>A0A5K1VT79</accession>
<dbReference type="VEuPathDB" id="AmoebaDB:EHI_119570"/>
<dbReference type="EMBL" id="BDEQ01000001">
    <property type="protein sequence ID" value="GAT97668.1"/>
    <property type="molecule type" value="Genomic_DNA"/>
</dbReference>
<organism evidence="2 3">
    <name type="scientific">Entamoeba histolytica</name>
    <dbReference type="NCBI Taxonomy" id="5759"/>
    <lineage>
        <taxon>Eukaryota</taxon>
        <taxon>Amoebozoa</taxon>
        <taxon>Evosea</taxon>
        <taxon>Archamoebae</taxon>
        <taxon>Mastigamoebida</taxon>
        <taxon>Entamoebidae</taxon>
        <taxon>Entamoeba</taxon>
    </lineage>
</organism>
<dbReference type="OMA" id="CIRNENQ"/>
<evidence type="ECO:0000256" key="1">
    <source>
        <dbReference type="SAM" id="Coils"/>
    </source>
</evidence>
<gene>
    <name evidence="2" type="ORF">CL6EHI_119570</name>
</gene>
<dbReference type="VEuPathDB" id="AmoebaDB:EHI7A_115450"/>
<evidence type="ECO:0000313" key="2">
    <source>
        <dbReference type="EMBL" id="GAT97668.1"/>
    </source>
</evidence>
<feature type="coiled-coil region" evidence="1">
    <location>
        <begin position="23"/>
        <end position="71"/>
    </location>
</feature>
<dbReference type="VEuPathDB" id="AmoebaDB:KM1_195650"/>
<dbReference type="Proteomes" id="UP000078387">
    <property type="component" value="Unassembled WGS sequence"/>
</dbReference>
<evidence type="ECO:0000313" key="3">
    <source>
        <dbReference type="Proteomes" id="UP000078387"/>
    </source>
</evidence>